<name>A0A0F3PB97_ORITS</name>
<dbReference type="EMBL" id="LAOA01000008">
    <property type="protein sequence ID" value="KJV77176.1"/>
    <property type="molecule type" value="Genomic_DNA"/>
</dbReference>
<comment type="catalytic activity">
    <reaction evidence="4">
        <text>a 2'-deoxyribonucleoside 5'-triphosphate + H2O = a 2'-deoxyribonucleoside 5'-phosphate + diphosphate + H(+)</text>
        <dbReference type="Rhea" id="RHEA:44644"/>
        <dbReference type="ChEBI" id="CHEBI:15377"/>
        <dbReference type="ChEBI" id="CHEBI:15378"/>
        <dbReference type="ChEBI" id="CHEBI:33019"/>
        <dbReference type="ChEBI" id="CHEBI:61560"/>
        <dbReference type="ChEBI" id="CHEBI:65317"/>
        <dbReference type="EC" id="3.6.1.9"/>
    </reaction>
</comment>
<dbReference type="Gene3D" id="3.90.950.10">
    <property type="match status" value="1"/>
</dbReference>
<organism evidence="5 6">
    <name type="scientific">Orientia tsutsugamushi str. TA716</name>
    <dbReference type="NCBI Taxonomy" id="1359175"/>
    <lineage>
        <taxon>Bacteria</taxon>
        <taxon>Pseudomonadati</taxon>
        <taxon>Pseudomonadota</taxon>
        <taxon>Alphaproteobacteria</taxon>
        <taxon>Rickettsiales</taxon>
        <taxon>Rickettsiaceae</taxon>
        <taxon>Rickettsieae</taxon>
        <taxon>Orientia</taxon>
    </lineage>
</organism>
<dbReference type="GO" id="GO:0009117">
    <property type="term" value="P:nucleotide metabolic process"/>
    <property type="evidence" value="ECO:0007669"/>
    <property type="project" value="UniProtKB-KW"/>
</dbReference>
<dbReference type="EC" id="3.6.1.9" evidence="4"/>
<dbReference type="PATRIC" id="fig|1359175.3.peg.2833"/>
<evidence type="ECO:0000313" key="6">
    <source>
        <dbReference type="Proteomes" id="UP000033671"/>
    </source>
</evidence>
<feature type="active site" description="Proton acceptor" evidence="4">
    <location>
        <position position="72"/>
    </location>
</feature>
<dbReference type="NCBIfam" id="TIGR00172">
    <property type="entry name" value="maf"/>
    <property type="match status" value="1"/>
</dbReference>
<keyword evidence="3 4" id="KW-0546">Nucleotide metabolism</keyword>
<evidence type="ECO:0000256" key="1">
    <source>
        <dbReference type="ARBA" id="ARBA00001968"/>
    </source>
</evidence>
<dbReference type="InterPro" id="IPR003697">
    <property type="entry name" value="Maf-like"/>
</dbReference>
<proteinExistence type="inferred from homology"/>
<dbReference type="SUPFAM" id="SSF52972">
    <property type="entry name" value="ITPase-like"/>
    <property type="match status" value="1"/>
</dbReference>
<dbReference type="GO" id="GO:0005737">
    <property type="term" value="C:cytoplasm"/>
    <property type="evidence" value="ECO:0007669"/>
    <property type="project" value="UniProtKB-SubCell"/>
</dbReference>
<sequence length="201" mass="22585">MDLMPIILASQSESRLKLLKRINIVPSQIIPANIDESSFPAELPKNLALRLAIQKADKIAQNIEDGYVIAADTVVAVGRRILPKTITDFDVEYCLKMLSGRRHRVFTGVKITKVKHNNIIAFNTRTVESIVKVKRLTSQEIAVYVATKQGLNKAGGHSIEGMWECFIQFMRGSYSNIMGLPLFETRNMLFSLGFDCIRSNQ</sequence>
<evidence type="ECO:0000256" key="2">
    <source>
        <dbReference type="ARBA" id="ARBA00022801"/>
    </source>
</evidence>
<dbReference type="PIRSF" id="PIRSF006305">
    <property type="entry name" value="Maf"/>
    <property type="match status" value="1"/>
</dbReference>
<dbReference type="Proteomes" id="UP000033671">
    <property type="component" value="Unassembled WGS sequence"/>
</dbReference>
<comment type="caution">
    <text evidence="5">The sequence shown here is derived from an EMBL/GenBank/DDBJ whole genome shotgun (WGS) entry which is preliminary data.</text>
</comment>
<comment type="similarity">
    <text evidence="4">Belongs to the Maf family.</text>
</comment>
<dbReference type="PANTHER" id="PTHR43213:SF5">
    <property type="entry name" value="BIFUNCTIONAL DTTP_UTP PYROPHOSPHATASE_METHYLTRANSFERASE PROTEIN-RELATED"/>
    <property type="match status" value="1"/>
</dbReference>
<comment type="caution">
    <text evidence="4">Lacks conserved residue(s) required for the propagation of feature annotation.</text>
</comment>
<accession>A0A0F3PB97</accession>
<keyword evidence="4" id="KW-0963">Cytoplasm</keyword>
<comment type="cofactor">
    <cofactor evidence="1 4">
        <name>a divalent metal cation</name>
        <dbReference type="ChEBI" id="CHEBI:60240"/>
    </cofactor>
</comment>
<evidence type="ECO:0000256" key="4">
    <source>
        <dbReference type="HAMAP-Rule" id="MF_00528"/>
    </source>
</evidence>
<dbReference type="InterPro" id="IPR029001">
    <property type="entry name" value="ITPase-like_fam"/>
</dbReference>
<reference evidence="5 6" key="1">
    <citation type="submission" date="2015-01" db="EMBL/GenBank/DDBJ databases">
        <title>Genome Sequencing of Rickettsiales.</title>
        <authorList>
            <person name="Daugherty S.C."/>
            <person name="Su Q."/>
            <person name="Abolude K."/>
            <person name="Beier-Sexton M."/>
            <person name="Carlyon J.A."/>
            <person name="Carter R."/>
            <person name="Day N.P."/>
            <person name="Dumler S.J."/>
            <person name="Dyachenko V."/>
            <person name="Godinez A."/>
            <person name="Kurtti T.J."/>
            <person name="Lichay M."/>
            <person name="Mullins K.E."/>
            <person name="Ott S."/>
            <person name="Pappas-Brown V."/>
            <person name="Paris D.H."/>
            <person name="Patel P."/>
            <person name="Richards A.L."/>
            <person name="Sadzewicz L."/>
            <person name="Sears K."/>
            <person name="Seidman D."/>
            <person name="Sengamalay N."/>
            <person name="Stenos J."/>
            <person name="Tallon L.J."/>
            <person name="Vincent G."/>
            <person name="Fraser C.M."/>
            <person name="Munderloh U."/>
            <person name="Dunning-Hotopp J.C."/>
        </authorList>
    </citation>
    <scope>NUCLEOTIDE SEQUENCE [LARGE SCALE GENOMIC DNA]</scope>
    <source>
        <strain evidence="5 6">TA716</strain>
    </source>
</reference>
<dbReference type="RefSeq" id="WP_045916690.1">
    <property type="nucleotide sequence ID" value="NZ_LAOA01000008.1"/>
</dbReference>
<evidence type="ECO:0000313" key="5">
    <source>
        <dbReference type="EMBL" id="KJV77176.1"/>
    </source>
</evidence>
<dbReference type="CDD" id="cd00555">
    <property type="entry name" value="Maf"/>
    <property type="match status" value="1"/>
</dbReference>
<comment type="catalytic activity">
    <reaction evidence="4">
        <text>a ribonucleoside 5'-triphosphate + H2O = a ribonucleoside 5'-phosphate + diphosphate + H(+)</text>
        <dbReference type="Rhea" id="RHEA:23996"/>
        <dbReference type="ChEBI" id="CHEBI:15377"/>
        <dbReference type="ChEBI" id="CHEBI:15378"/>
        <dbReference type="ChEBI" id="CHEBI:33019"/>
        <dbReference type="ChEBI" id="CHEBI:58043"/>
        <dbReference type="ChEBI" id="CHEBI:61557"/>
        <dbReference type="EC" id="3.6.1.9"/>
    </reaction>
</comment>
<protein>
    <recommendedName>
        <fullName evidence="4">Nucleoside triphosphate pyrophosphatase</fullName>
        <ecNumber evidence="4">3.6.1.9</ecNumber>
    </recommendedName>
    <alternativeName>
        <fullName evidence="4">Nucleotide pyrophosphatase</fullName>
        <shortName evidence="4">Nucleotide PPase</shortName>
    </alternativeName>
</protein>
<dbReference type="HAMAP" id="MF_00528">
    <property type="entry name" value="Maf"/>
    <property type="match status" value="1"/>
</dbReference>
<evidence type="ECO:0000256" key="3">
    <source>
        <dbReference type="ARBA" id="ARBA00023080"/>
    </source>
</evidence>
<keyword evidence="2 4" id="KW-0378">Hydrolase</keyword>
<comment type="subcellular location">
    <subcellularLocation>
        <location evidence="4">Cytoplasm</location>
    </subcellularLocation>
</comment>
<dbReference type="PANTHER" id="PTHR43213">
    <property type="entry name" value="BIFUNCTIONAL DTTP/UTP PYROPHOSPHATASE/METHYLTRANSFERASE PROTEIN-RELATED"/>
    <property type="match status" value="1"/>
</dbReference>
<comment type="function">
    <text evidence="4">Nucleoside triphosphate pyrophosphatase. May have a dual role in cell division arrest and in preventing the incorporation of modified nucleotides into cellular nucleic acids.</text>
</comment>
<dbReference type="Pfam" id="PF02545">
    <property type="entry name" value="Maf"/>
    <property type="match status" value="1"/>
</dbReference>
<dbReference type="GO" id="GO:0047429">
    <property type="term" value="F:nucleoside triphosphate diphosphatase activity"/>
    <property type="evidence" value="ECO:0007669"/>
    <property type="project" value="UniProtKB-EC"/>
</dbReference>
<gene>
    <name evidence="5" type="primary">maf</name>
    <name evidence="5" type="ORF">OTSTA716_0386</name>
</gene>
<dbReference type="AlphaFoldDB" id="A0A0F3PB97"/>